<dbReference type="EnsemblMetazoa" id="ASIC011870-RA">
    <property type="protein sequence ID" value="ASIC011870-PA"/>
    <property type="gene ID" value="ASIC011870"/>
</dbReference>
<keyword evidence="3" id="KW-1185">Reference proteome</keyword>
<evidence type="ECO:0000313" key="2">
    <source>
        <dbReference type="EnsemblMetazoa" id="ASIC011870-PA"/>
    </source>
</evidence>
<dbReference type="VEuPathDB" id="VectorBase:ASIC011870"/>
<dbReference type="EMBL" id="ATLV01019318">
    <property type="status" value="NOT_ANNOTATED_CDS"/>
    <property type="molecule type" value="Genomic_DNA"/>
</dbReference>
<sequence length="62" mass="6990">MTPWPRLRLVAEVAEPPGRGYGWQINTQSSPQPAIGRRAGTEVHFVFDFQPSTPEGREPRTE</sequence>
<organism evidence="1">
    <name type="scientific">Anopheles sinensis</name>
    <name type="common">Mosquito</name>
    <dbReference type="NCBI Taxonomy" id="74873"/>
    <lineage>
        <taxon>Eukaryota</taxon>
        <taxon>Metazoa</taxon>
        <taxon>Ecdysozoa</taxon>
        <taxon>Arthropoda</taxon>
        <taxon>Hexapoda</taxon>
        <taxon>Insecta</taxon>
        <taxon>Pterygota</taxon>
        <taxon>Neoptera</taxon>
        <taxon>Endopterygota</taxon>
        <taxon>Diptera</taxon>
        <taxon>Nematocera</taxon>
        <taxon>Culicoidea</taxon>
        <taxon>Culicidae</taxon>
        <taxon>Anophelinae</taxon>
        <taxon>Anopheles</taxon>
    </lineage>
</organism>
<dbReference type="AlphaFoldDB" id="A0A084W1E6"/>
<reference evidence="2" key="2">
    <citation type="submission" date="2020-05" db="UniProtKB">
        <authorList>
            <consortium name="EnsemblMetazoa"/>
        </authorList>
    </citation>
    <scope>IDENTIFICATION</scope>
</reference>
<dbReference type="EMBL" id="KE525267">
    <property type="protein sequence ID" value="KFB44040.1"/>
    <property type="molecule type" value="Genomic_DNA"/>
</dbReference>
<protein>
    <submittedName>
        <fullName evidence="1 2">Uncharacterized protein</fullName>
    </submittedName>
</protein>
<evidence type="ECO:0000313" key="3">
    <source>
        <dbReference type="Proteomes" id="UP000030765"/>
    </source>
</evidence>
<accession>A0A084W1E6</accession>
<name>A0A084W1E6_ANOSI</name>
<evidence type="ECO:0000313" key="1">
    <source>
        <dbReference type="EMBL" id="KFB44040.1"/>
    </source>
</evidence>
<proteinExistence type="predicted"/>
<dbReference type="Proteomes" id="UP000030765">
    <property type="component" value="Unassembled WGS sequence"/>
</dbReference>
<reference evidence="1 3" key="1">
    <citation type="journal article" date="2014" name="BMC Genomics">
        <title>Genome sequence of Anopheles sinensis provides insight into genetics basis of mosquito competence for malaria parasites.</title>
        <authorList>
            <person name="Zhou D."/>
            <person name="Zhang D."/>
            <person name="Ding G."/>
            <person name="Shi L."/>
            <person name="Hou Q."/>
            <person name="Ye Y."/>
            <person name="Xu Y."/>
            <person name="Zhou H."/>
            <person name="Xiong C."/>
            <person name="Li S."/>
            <person name="Yu J."/>
            <person name="Hong S."/>
            <person name="Yu X."/>
            <person name="Zou P."/>
            <person name="Chen C."/>
            <person name="Chang X."/>
            <person name="Wang W."/>
            <person name="Lv Y."/>
            <person name="Sun Y."/>
            <person name="Ma L."/>
            <person name="Shen B."/>
            <person name="Zhu C."/>
        </authorList>
    </citation>
    <scope>NUCLEOTIDE SEQUENCE [LARGE SCALE GENOMIC DNA]</scope>
</reference>
<gene>
    <name evidence="1" type="ORF">ZHAS_00011870</name>
</gene>